<proteinExistence type="predicted"/>
<dbReference type="EMBL" id="JADEXP010000001">
    <property type="protein sequence ID" value="MBE9065092.1"/>
    <property type="molecule type" value="Genomic_DNA"/>
</dbReference>
<evidence type="ECO:0000313" key="2">
    <source>
        <dbReference type="Proteomes" id="UP000615026"/>
    </source>
</evidence>
<gene>
    <name evidence="1" type="ORF">IQ260_00285</name>
</gene>
<dbReference type="RefSeq" id="WP_193989761.1">
    <property type="nucleotide sequence ID" value="NZ_JADEXP010000001.1"/>
</dbReference>
<dbReference type="Proteomes" id="UP000615026">
    <property type="component" value="Unassembled WGS sequence"/>
</dbReference>
<accession>A0A928WXC5</accession>
<reference evidence="1" key="1">
    <citation type="submission" date="2020-10" db="EMBL/GenBank/DDBJ databases">
        <authorList>
            <person name="Castelo-Branco R."/>
            <person name="Eusebio N."/>
            <person name="Adriana R."/>
            <person name="Vieira A."/>
            <person name="Brugerolle De Fraissinette N."/>
            <person name="Rezende De Castro R."/>
            <person name="Schneider M.P."/>
            <person name="Vasconcelos V."/>
            <person name="Leao P.N."/>
        </authorList>
    </citation>
    <scope>NUCLEOTIDE SEQUENCE</scope>
    <source>
        <strain evidence="1">LEGE 11479</strain>
    </source>
</reference>
<keyword evidence="2" id="KW-1185">Reference proteome</keyword>
<evidence type="ECO:0000313" key="1">
    <source>
        <dbReference type="EMBL" id="MBE9065092.1"/>
    </source>
</evidence>
<sequence>MDIQSHIIRQRVQHIVDSYQLDGSDGKLFADYLTGLLATYPQSLVELALTEALVRGWSEIPMKKGMPFIQGVHKKLRSWQSDIDIYPQPEPLAADAIETILTPEQFEQITGLDASLVFDQDGRVLVTWPMGMQKPLEPQS</sequence>
<dbReference type="AlphaFoldDB" id="A0A928WXC5"/>
<protein>
    <submittedName>
        <fullName evidence="1">Uncharacterized protein</fullName>
    </submittedName>
</protein>
<organism evidence="1 2">
    <name type="scientific">Leptolyngbya cf. ectocarpi LEGE 11479</name>
    <dbReference type="NCBI Taxonomy" id="1828722"/>
    <lineage>
        <taxon>Bacteria</taxon>
        <taxon>Bacillati</taxon>
        <taxon>Cyanobacteriota</taxon>
        <taxon>Cyanophyceae</taxon>
        <taxon>Leptolyngbyales</taxon>
        <taxon>Leptolyngbyaceae</taxon>
        <taxon>Leptolyngbya group</taxon>
        <taxon>Leptolyngbya</taxon>
    </lineage>
</organism>
<comment type="caution">
    <text evidence="1">The sequence shown here is derived from an EMBL/GenBank/DDBJ whole genome shotgun (WGS) entry which is preliminary data.</text>
</comment>
<name>A0A928WXC5_LEPEC</name>